<evidence type="ECO:0000313" key="11">
    <source>
        <dbReference type="Proteomes" id="UP000565205"/>
    </source>
</evidence>
<feature type="transmembrane region" description="Helical" evidence="6">
    <location>
        <begin position="21"/>
        <end position="45"/>
    </location>
</feature>
<evidence type="ECO:0000256" key="4">
    <source>
        <dbReference type="ARBA" id="ARBA00022989"/>
    </source>
</evidence>
<keyword evidence="5 6" id="KW-0472">Membrane</keyword>
<reference evidence="8 10" key="2">
    <citation type="submission" date="2020-08" db="EMBL/GenBank/DDBJ databases">
        <title>Genomic Encyclopedia of Type Strains, Phase III (KMG-III): the genomes of soil and plant-associated and newly described type strains.</title>
        <authorList>
            <person name="Whitman W."/>
        </authorList>
    </citation>
    <scope>NUCLEOTIDE SEQUENCE [LARGE SCALE GENOMIC DNA]</scope>
    <source>
        <strain evidence="8 10">CECT 8088</strain>
    </source>
</reference>
<reference evidence="9 11" key="1">
    <citation type="submission" date="2020-06" db="EMBL/GenBank/DDBJ databases">
        <title>Description of novel acetic acid bacteria.</title>
        <authorList>
            <person name="Sombolestani A."/>
        </authorList>
    </citation>
    <scope>NUCLEOTIDE SEQUENCE [LARGE SCALE GENOMIC DNA]</scope>
    <source>
        <strain evidence="9 11">LMG 26838</strain>
    </source>
</reference>
<gene>
    <name evidence="8" type="ORF">FHR90_003168</name>
    <name evidence="9" type="ORF">HUK83_10690</name>
</gene>
<evidence type="ECO:0000256" key="2">
    <source>
        <dbReference type="ARBA" id="ARBA00009399"/>
    </source>
</evidence>
<dbReference type="GO" id="GO:0005886">
    <property type="term" value="C:plasma membrane"/>
    <property type="evidence" value="ECO:0007669"/>
    <property type="project" value="TreeGrafter"/>
</dbReference>
<keyword evidence="10" id="KW-1185">Reference proteome</keyword>
<proteinExistence type="inferred from homology"/>
<keyword evidence="3 6" id="KW-0812">Transmembrane</keyword>
<dbReference type="PANTHER" id="PTHR38459">
    <property type="entry name" value="PROPHAGE BACTOPRENOL-LINKED GLUCOSE TRANSLOCASE HOMOLOG"/>
    <property type="match status" value="1"/>
</dbReference>
<comment type="subcellular location">
    <subcellularLocation>
        <location evidence="1">Membrane</location>
        <topology evidence="1">Multi-pass membrane protein</topology>
    </subcellularLocation>
</comment>
<dbReference type="GO" id="GO:0000271">
    <property type="term" value="P:polysaccharide biosynthetic process"/>
    <property type="evidence" value="ECO:0007669"/>
    <property type="project" value="InterPro"/>
</dbReference>
<dbReference type="AlphaFoldDB" id="A0A850NSM7"/>
<accession>A0A850NSM7</accession>
<feature type="transmembrane region" description="Helical" evidence="6">
    <location>
        <begin position="57"/>
        <end position="77"/>
    </location>
</feature>
<dbReference type="RefSeq" id="WP_176624621.1">
    <property type="nucleotide sequence ID" value="NZ_JABXXQ010000220.1"/>
</dbReference>
<sequence length="161" mass="17554">MPDRRFAVLELRAERLAATLLGPRLAALVVQFAQFGIVGLIGMAVDTATVYALRHPVGLIAAGFFGYLTAASLNWLLNRIWTFRPPTDPAEAITDHRMPAHRQWALFLLANLPGFVLNRGTFIALVSLSALCRAHPVLAIAAGSLAGMSANFTLSRRLMFR</sequence>
<dbReference type="Proteomes" id="UP000565205">
    <property type="component" value="Unassembled WGS sequence"/>
</dbReference>
<evidence type="ECO:0000259" key="7">
    <source>
        <dbReference type="Pfam" id="PF04138"/>
    </source>
</evidence>
<feature type="transmembrane region" description="Helical" evidence="6">
    <location>
        <begin position="134"/>
        <end position="154"/>
    </location>
</feature>
<feature type="transmembrane region" description="Helical" evidence="6">
    <location>
        <begin position="104"/>
        <end position="128"/>
    </location>
</feature>
<dbReference type="EMBL" id="JACHXV010000025">
    <property type="protein sequence ID" value="MBB3175314.1"/>
    <property type="molecule type" value="Genomic_DNA"/>
</dbReference>
<protein>
    <submittedName>
        <fullName evidence="9">GtrA family protein</fullName>
    </submittedName>
    <submittedName>
        <fullName evidence="8">Putative flippase GtrA</fullName>
    </submittedName>
</protein>
<comment type="caution">
    <text evidence="9">The sequence shown here is derived from an EMBL/GenBank/DDBJ whole genome shotgun (WGS) entry which is preliminary data.</text>
</comment>
<evidence type="ECO:0000313" key="10">
    <source>
        <dbReference type="Proteomes" id="UP000557688"/>
    </source>
</evidence>
<dbReference type="InterPro" id="IPR007267">
    <property type="entry name" value="GtrA_DPMS_TM"/>
</dbReference>
<evidence type="ECO:0000256" key="5">
    <source>
        <dbReference type="ARBA" id="ARBA00023136"/>
    </source>
</evidence>
<dbReference type="PANTHER" id="PTHR38459:SF1">
    <property type="entry name" value="PROPHAGE BACTOPRENOL-LINKED GLUCOSE TRANSLOCASE HOMOLOG"/>
    <property type="match status" value="1"/>
</dbReference>
<comment type="similarity">
    <text evidence="2">Belongs to the GtrA family.</text>
</comment>
<dbReference type="InterPro" id="IPR051401">
    <property type="entry name" value="GtrA_CellWall_Glycosyl"/>
</dbReference>
<dbReference type="EMBL" id="JABXXQ010000220">
    <property type="protein sequence ID" value="NVN30796.1"/>
    <property type="molecule type" value="Genomic_DNA"/>
</dbReference>
<keyword evidence="4 6" id="KW-1133">Transmembrane helix</keyword>
<feature type="domain" description="GtrA/DPMS transmembrane" evidence="7">
    <location>
        <begin position="34"/>
        <end position="160"/>
    </location>
</feature>
<dbReference type="Pfam" id="PF04138">
    <property type="entry name" value="GtrA_DPMS_TM"/>
    <property type="match status" value="1"/>
</dbReference>
<dbReference type="Proteomes" id="UP000557688">
    <property type="component" value="Unassembled WGS sequence"/>
</dbReference>
<evidence type="ECO:0000256" key="1">
    <source>
        <dbReference type="ARBA" id="ARBA00004141"/>
    </source>
</evidence>
<name>A0A850NSM7_9PROT</name>
<evidence type="ECO:0000313" key="9">
    <source>
        <dbReference type="EMBL" id="NVN30796.1"/>
    </source>
</evidence>
<evidence type="ECO:0000313" key="8">
    <source>
        <dbReference type="EMBL" id="MBB3175314.1"/>
    </source>
</evidence>
<evidence type="ECO:0000256" key="6">
    <source>
        <dbReference type="SAM" id="Phobius"/>
    </source>
</evidence>
<organism evidence="9 11">
    <name type="scientific">Endobacter medicaginis</name>
    <dbReference type="NCBI Taxonomy" id="1181271"/>
    <lineage>
        <taxon>Bacteria</taxon>
        <taxon>Pseudomonadati</taxon>
        <taxon>Pseudomonadota</taxon>
        <taxon>Alphaproteobacteria</taxon>
        <taxon>Acetobacterales</taxon>
        <taxon>Acetobacteraceae</taxon>
        <taxon>Endobacter</taxon>
    </lineage>
</organism>
<evidence type="ECO:0000256" key="3">
    <source>
        <dbReference type="ARBA" id="ARBA00022692"/>
    </source>
</evidence>